<sequence length="1260" mass="136781">MSTGSPPKQHKHKQSFSNLNPVGSPARWDSSDPFRNPPPLPLNPASPPSTSPTRNLESYSPDLIRMADKPSTAKHGRVNSLTGAGTVRDRTNLFGGSLSPTKKTSKDLMSVTKDTLKDGPPIKLAPKVTETPPPKFDIRPLKSFDSHPGSHHGLSGSDFDRIAESLNNLTAIATQLTREMNNLSRRSKDNATDLISLKEATKTRDEDIRKAIKELVAGLSSMDPGRPPSVMPPRFAPTPAPGKDNNALIHTPGVNGGAHNGSDFSLGPEMAILERIMRDMATKGGEDRLLGNIQELKRVVTKDLPSRAGEVKIMGMLEEVKDDMSTMNEDVHRFMGVVSGFTKTGELNVRGNGNGGGGGFAPSDELIEILRRMEEGVEGGRNGTEVVREALTTLRGEMVNYGKATNAKIEHLIREIERLANVHIQSSRSPLPTPAPSLGPPSTTSSPAPGERAPPRVVNGQTNERLNELRELIETLRTDFRKANSLNANGLVDIARYLDKIKEQGAINYEDGKEFRKVLEVIRMGTQSMNDRIVTFENEVTNRWKQGMGEGRRGDDQLDSADWRIVRDHINDMRGMITDILPQLTKGVQELFEGQLVKRDSGSGTMAGSPQALDRLEKSVDMVRRDTSQAVSLLKENNLSSIRDLVKGTSQETLNTVKSSIDVHNAKIGEIVDSFKKQAVSTIRETTESLKSTSASSRELVESIRADVTKSKEGTIGEISRLIVDLKDDTIRAVEAGMDSNDQKIARIVQCQLDMATSDLKETRDIALNKLSTRIIDATRQSGGGSGGDVSAVLREATSDIVVQSSAAVNSSVKMAKEEIIAANITSTSDLKNAVFINAMDARDSIKEDVAKVRLAVESNKVTIIDEHRQTQKVLGEVMGLVGGMNSELKGSQPKLINALNELKILLQEADTVGGKRSQGGNMQYDDSAVQDKLDHVILHQTQAAKRFPQLDLLDTIHKQVINTSRDISEFIALQTEHIRDSTEEKLKAQKVAEIAAERARGEEKALLQSSRLLKSQNDSLEATRKLLVEDLSNLTAKKMKAAADLASIEAALSIRRDEILQLESRAEALERRLVQGVIDQSRALLMSRPGKSPFSAQSRNKQQQQSNSNSLQPPKLRAAGVQGTPGKRHLSLGPTSFDSPSSGASGTPKSGRSSLGNVGPLNLGNITLAPSANFTTLKRSQSVKVAMDSNAARRHAERVEMQRRAGSGLNEDKVGKADHSAGNKNSSGSRSRPLSPVNDVGEHGEELGGEAELVDMPMD</sequence>
<feature type="compositionally biased region" description="Polar residues" evidence="2">
    <location>
        <begin position="1134"/>
        <end position="1157"/>
    </location>
</feature>
<keyword evidence="1" id="KW-0175">Coiled coil</keyword>
<feature type="compositionally biased region" description="Basic and acidic residues" evidence="2">
    <location>
        <begin position="1211"/>
        <end position="1222"/>
    </location>
</feature>
<keyword evidence="4" id="KW-1185">Reference proteome</keyword>
<feature type="compositionally biased region" description="Pro residues" evidence="2">
    <location>
        <begin position="35"/>
        <end position="50"/>
    </location>
</feature>
<feature type="compositionally biased region" description="Polar residues" evidence="2">
    <location>
        <begin position="1223"/>
        <end position="1233"/>
    </location>
</feature>
<dbReference type="EMBL" id="ML119682">
    <property type="protein sequence ID" value="RPA81131.1"/>
    <property type="molecule type" value="Genomic_DNA"/>
</dbReference>
<reference evidence="3 4" key="1">
    <citation type="journal article" date="2018" name="Nat. Ecol. Evol.">
        <title>Pezizomycetes genomes reveal the molecular basis of ectomycorrhizal truffle lifestyle.</title>
        <authorList>
            <person name="Murat C."/>
            <person name="Payen T."/>
            <person name="Noel B."/>
            <person name="Kuo A."/>
            <person name="Morin E."/>
            <person name="Chen J."/>
            <person name="Kohler A."/>
            <person name="Krizsan K."/>
            <person name="Balestrini R."/>
            <person name="Da Silva C."/>
            <person name="Montanini B."/>
            <person name="Hainaut M."/>
            <person name="Levati E."/>
            <person name="Barry K.W."/>
            <person name="Belfiori B."/>
            <person name="Cichocki N."/>
            <person name="Clum A."/>
            <person name="Dockter R.B."/>
            <person name="Fauchery L."/>
            <person name="Guy J."/>
            <person name="Iotti M."/>
            <person name="Le Tacon F."/>
            <person name="Lindquist E.A."/>
            <person name="Lipzen A."/>
            <person name="Malagnac F."/>
            <person name="Mello A."/>
            <person name="Molinier V."/>
            <person name="Miyauchi S."/>
            <person name="Poulain J."/>
            <person name="Riccioni C."/>
            <person name="Rubini A."/>
            <person name="Sitrit Y."/>
            <person name="Splivallo R."/>
            <person name="Traeger S."/>
            <person name="Wang M."/>
            <person name="Zifcakova L."/>
            <person name="Wipf D."/>
            <person name="Zambonelli A."/>
            <person name="Paolocci F."/>
            <person name="Nowrousian M."/>
            <person name="Ottonello S."/>
            <person name="Baldrian P."/>
            <person name="Spatafora J.W."/>
            <person name="Henrissat B."/>
            <person name="Nagy L.G."/>
            <person name="Aury J.M."/>
            <person name="Wincker P."/>
            <person name="Grigoriev I.V."/>
            <person name="Bonfante P."/>
            <person name="Martin F.M."/>
        </authorList>
    </citation>
    <scope>NUCLEOTIDE SEQUENCE [LARGE SCALE GENOMIC DNA]</scope>
    <source>
        <strain evidence="3 4">RN42</strain>
    </source>
</reference>
<accession>A0A3N4IAB4</accession>
<feature type="region of interest" description="Disordered" evidence="2">
    <location>
        <begin position="1181"/>
        <end position="1260"/>
    </location>
</feature>
<feature type="region of interest" description="Disordered" evidence="2">
    <location>
        <begin position="1089"/>
        <end position="1159"/>
    </location>
</feature>
<dbReference type="Proteomes" id="UP000275078">
    <property type="component" value="Unassembled WGS sequence"/>
</dbReference>
<feature type="compositionally biased region" description="Low complexity" evidence="2">
    <location>
        <begin position="1096"/>
        <end position="1113"/>
    </location>
</feature>
<dbReference type="STRING" id="1160509.A0A3N4IAB4"/>
<gene>
    <name evidence="3" type="ORF">BJ508DRAFT_414980</name>
</gene>
<feature type="compositionally biased region" description="Acidic residues" evidence="2">
    <location>
        <begin position="1248"/>
        <end position="1260"/>
    </location>
</feature>
<dbReference type="OrthoDB" id="3895254at2759"/>
<proteinExistence type="predicted"/>
<organism evidence="3 4">
    <name type="scientific">Ascobolus immersus RN42</name>
    <dbReference type="NCBI Taxonomy" id="1160509"/>
    <lineage>
        <taxon>Eukaryota</taxon>
        <taxon>Fungi</taxon>
        <taxon>Dikarya</taxon>
        <taxon>Ascomycota</taxon>
        <taxon>Pezizomycotina</taxon>
        <taxon>Pezizomycetes</taxon>
        <taxon>Pezizales</taxon>
        <taxon>Ascobolaceae</taxon>
        <taxon>Ascobolus</taxon>
    </lineage>
</organism>
<dbReference type="AlphaFoldDB" id="A0A3N4IAB4"/>
<name>A0A3N4IAB4_ASCIM</name>
<feature type="region of interest" description="Disordered" evidence="2">
    <location>
        <begin position="1"/>
        <end position="135"/>
    </location>
</feature>
<feature type="compositionally biased region" description="Low complexity" evidence="2">
    <location>
        <begin position="440"/>
        <end position="450"/>
    </location>
</feature>
<evidence type="ECO:0000313" key="4">
    <source>
        <dbReference type="Proteomes" id="UP000275078"/>
    </source>
</evidence>
<evidence type="ECO:0000313" key="3">
    <source>
        <dbReference type="EMBL" id="RPA81131.1"/>
    </source>
</evidence>
<feature type="coiled-coil region" evidence="1">
    <location>
        <begin position="1018"/>
        <end position="1073"/>
    </location>
</feature>
<protein>
    <submittedName>
        <fullName evidence="3">Uncharacterized protein</fullName>
    </submittedName>
</protein>
<feature type="region of interest" description="Disordered" evidence="2">
    <location>
        <begin position="426"/>
        <end position="458"/>
    </location>
</feature>
<evidence type="ECO:0000256" key="1">
    <source>
        <dbReference type="SAM" id="Coils"/>
    </source>
</evidence>
<evidence type="ECO:0000256" key="2">
    <source>
        <dbReference type="SAM" id="MobiDB-lite"/>
    </source>
</evidence>
<feature type="coiled-coil region" evidence="1">
    <location>
        <begin position="459"/>
        <end position="486"/>
    </location>
</feature>